<keyword evidence="1" id="KW-0805">Transcription regulation</keyword>
<dbReference type="Gene3D" id="3.30.450.40">
    <property type="match status" value="1"/>
</dbReference>
<sequence>MQDPGQLRGAQSVDRALELLSLIGRQSGGGLTLSEVVVRSGLNKATARRLLLALIRAGLIEQDDESRLYHLGKEAFILGLRASGRHGLLKQAMGSLVHLARETGDAAFISVRRGMSSVCLHREEGAYPIRTYALMSGAQHPLGVGAGSLAMLAALPDDEVEDVLQANAAILAADYPHLSPDSIRHHVARTRRDGYALNPGLIFTDSWGIGIALHGPDGGLSGAVSLAAVESRMKEPRRLELVSQLKTEAAKIAERLG</sequence>
<dbReference type="Gene3D" id="1.10.10.10">
    <property type="entry name" value="Winged helix-like DNA-binding domain superfamily/Winged helix DNA-binding domain"/>
    <property type="match status" value="1"/>
</dbReference>
<feature type="domain" description="IclR-ED" evidence="5">
    <location>
        <begin position="74"/>
        <end position="257"/>
    </location>
</feature>
<name>A0A967BEU0_9RHOB</name>
<reference evidence="6" key="1">
    <citation type="submission" date="2020-03" db="EMBL/GenBank/DDBJ databases">
        <title>Roseovarius gahaiensis sp. nov., isolated from Gahai Saline Lake, China.</title>
        <authorList>
            <person name="Sun X."/>
        </authorList>
    </citation>
    <scope>NUCLEOTIDE SEQUENCE</scope>
    <source>
        <strain evidence="6">GH877</strain>
    </source>
</reference>
<dbReference type="PROSITE" id="PS51077">
    <property type="entry name" value="HTH_ICLR"/>
    <property type="match status" value="1"/>
</dbReference>
<dbReference type="RefSeq" id="WP_167198150.1">
    <property type="nucleotide sequence ID" value="NZ_JAAORB010000028.1"/>
</dbReference>
<accession>A0A967BEU0</accession>
<dbReference type="PROSITE" id="PS51078">
    <property type="entry name" value="ICLR_ED"/>
    <property type="match status" value="1"/>
</dbReference>
<evidence type="ECO:0000259" key="5">
    <source>
        <dbReference type="PROSITE" id="PS51078"/>
    </source>
</evidence>
<dbReference type="Pfam" id="PF09339">
    <property type="entry name" value="HTH_IclR"/>
    <property type="match status" value="1"/>
</dbReference>
<proteinExistence type="predicted"/>
<evidence type="ECO:0000313" key="6">
    <source>
        <dbReference type="EMBL" id="NHQ75235.1"/>
    </source>
</evidence>
<keyword evidence="3" id="KW-0804">Transcription</keyword>
<organism evidence="6 7">
    <name type="scientific">Roseovarius gahaiensis</name>
    <dbReference type="NCBI Taxonomy" id="2716691"/>
    <lineage>
        <taxon>Bacteria</taxon>
        <taxon>Pseudomonadati</taxon>
        <taxon>Pseudomonadota</taxon>
        <taxon>Alphaproteobacteria</taxon>
        <taxon>Rhodobacterales</taxon>
        <taxon>Roseobacteraceae</taxon>
        <taxon>Roseovarius</taxon>
    </lineage>
</organism>
<protein>
    <submittedName>
        <fullName evidence="6">IclR family transcriptional regulator</fullName>
    </submittedName>
</protein>
<dbReference type="PANTHER" id="PTHR30136:SF39">
    <property type="entry name" value="TRANSCRIPTIONAL REGULATORY PROTEIN"/>
    <property type="match status" value="1"/>
</dbReference>
<evidence type="ECO:0000256" key="2">
    <source>
        <dbReference type="ARBA" id="ARBA00023125"/>
    </source>
</evidence>
<dbReference type="SUPFAM" id="SSF55781">
    <property type="entry name" value="GAF domain-like"/>
    <property type="match status" value="1"/>
</dbReference>
<dbReference type="Proteomes" id="UP000639775">
    <property type="component" value="Unassembled WGS sequence"/>
</dbReference>
<dbReference type="InterPro" id="IPR036388">
    <property type="entry name" value="WH-like_DNA-bd_sf"/>
</dbReference>
<keyword evidence="2" id="KW-0238">DNA-binding</keyword>
<feature type="domain" description="HTH iclR-type" evidence="4">
    <location>
        <begin position="10"/>
        <end position="73"/>
    </location>
</feature>
<dbReference type="GO" id="GO:0045892">
    <property type="term" value="P:negative regulation of DNA-templated transcription"/>
    <property type="evidence" value="ECO:0007669"/>
    <property type="project" value="TreeGrafter"/>
</dbReference>
<dbReference type="SMART" id="SM00346">
    <property type="entry name" value="HTH_ICLR"/>
    <property type="match status" value="1"/>
</dbReference>
<dbReference type="InterPro" id="IPR005471">
    <property type="entry name" value="Tscrpt_reg_IclR_N"/>
</dbReference>
<gene>
    <name evidence="6" type="ORF">HAT86_12295</name>
</gene>
<dbReference type="InterPro" id="IPR036390">
    <property type="entry name" value="WH_DNA-bd_sf"/>
</dbReference>
<comment type="caution">
    <text evidence="6">The sequence shown here is derived from an EMBL/GenBank/DDBJ whole genome shotgun (WGS) entry which is preliminary data.</text>
</comment>
<dbReference type="InterPro" id="IPR050707">
    <property type="entry name" value="HTH_MetabolicPath_Reg"/>
</dbReference>
<dbReference type="InterPro" id="IPR014757">
    <property type="entry name" value="Tscrpt_reg_IclR_C"/>
</dbReference>
<dbReference type="GO" id="GO:0003677">
    <property type="term" value="F:DNA binding"/>
    <property type="evidence" value="ECO:0007669"/>
    <property type="project" value="UniProtKB-KW"/>
</dbReference>
<keyword evidence="7" id="KW-1185">Reference proteome</keyword>
<dbReference type="Pfam" id="PF01614">
    <property type="entry name" value="IclR_C"/>
    <property type="match status" value="1"/>
</dbReference>
<dbReference type="InterPro" id="IPR029016">
    <property type="entry name" value="GAF-like_dom_sf"/>
</dbReference>
<evidence type="ECO:0000259" key="4">
    <source>
        <dbReference type="PROSITE" id="PS51077"/>
    </source>
</evidence>
<dbReference type="SUPFAM" id="SSF46785">
    <property type="entry name" value="Winged helix' DNA-binding domain"/>
    <property type="match status" value="1"/>
</dbReference>
<evidence type="ECO:0000256" key="3">
    <source>
        <dbReference type="ARBA" id="ARBA00023163"/>
    </source>
</evidence>
<dbReference type="GO" id="GO:0003700">
    <property type="term" value="F:DNA-binding transcription factor activity"/>
    <property type="evidence" value="ECO:0007669"/>
    <property type="project" value="TreeGrafter"/>
</dbReference>
<dbReference type="PANTHER" id="PTHR30136">
    <property type="entry name" value="HELIX-TURN-HELIX TRANSCRIPTIONAL REGULATOR, ICLR FAMILY"/>
    <property type="match status" value="1"/>
</dbReference>
<evidence type="ECO:0000313" key="7">
    <source>
        <dbReference type="Proteomes" id="UP000639775"/>
    </source>
</evidence>
<evidence type="ECO:0000256" key="1">
    <source>
        <dbReference type="ARBA" id="ARBA00023015"/>
    </source>
</evidence>
<dbReference type="AlphaFoldDB" id="A0A967BEU0"/>
<dbReference type="EMBL" id="JAAORB010000028">
    <property type="protein sequence ID" value="NHQ75235.1"/>
    <property type="molecule type" value="Genomic_DNA"/>
</dbReference>